<dbReference type="InterPro" id="IPR047155">
    <property type="entry name" value="COMMD4/6/7/8"/>
</dbReference>
<protein>
    <recommendedName>
        <fullName evidence="1">COMM domain-containing protein 6</fullName>
    </recommendedName>
</protein>
<proteinExistence type="inferred from homology"/>
<gene>
    <name evidence="5" type="primary">COMMD6</name>
    <name evidence="5" type="synonym">commd6</name>
</gene>
<dbReference type="Ensembl" id="ENSECRT00000026798.1">
    <property type="protein sequence ID" value="ENSECRP00000026252.1"/>
    <property type="gene ID" value="ENSECRG00000017746.1"/>
</dbReference>
<dbReference type="InterPro" id="IPR017920">
    <property type="entry name" value="COMM"/>
</dbReference>
<reference evidence="5" key="2">
    <citation type="submission" date="2025-08" db="UniProtKB">
        <authorList>
            <consortium name="Ensembl"/>
        </authorList>
    </citation>
    <scope>IDENTIFICATION</scope>
</reference>
<dbReference type="Proteomes" id="UP000694620">
    <property type="component" value="Chromosome 4"/>
</dbReference>
<dbReference type="PROSITE" id="PS51269">
    <property type="entry name" value="COMM"/>
    <property type="match status" value="1"/>
</dbReference>
<evidence type="ECO:0000256" key="3">
    <source>
        <dbReference type="ARBA" id="ARBA00093468"/>
    </source>
</evidence>
<evidence type="ECO:0000313" key="5">
    <source>
        <dbReference type="Ensembl" id="ENSECRP00000026252.1"/>
    </source>
</evidence>
<comment type="similarity">
    <text evidence="3">Belongs to the COMM domain-containing protein 6 family.</text>
</comment>
<dbReference type="RefSeq" id="XP_028655440.1">
    <property type="nucleotide sequence ID" value="XM_028799607.2"/>
</dbReference>
<reference evidence="5" key="1">
    <citation type="submission" date="2021-06" db="EMBL/GenBank/DDBJ databases">
        <authorList>
            <consortium name="Wellcome Sanger Institute Data Sharing"/>
        </authorList>
    </citation>
    <scope>NUCLEOTIDE SEQUENCE [LARGE SCALE GENOMIC DNA]</scope>
</reference>
<dbReference type="PANTHER" id="PTHR16231:SF5">
    <property type="entry name" value="COMM DOMAIN-CONTAINING PROTEIN 6"/>
    <property type="match status" value="1"/>
</dbReference>
<accession>A0A8C4T6A9</accession>
<evidence type="ECO:0000256" key="2">
    <source>
        <dbReference type="ARBA" id="ARBA00093393"/>
    </source>
</evidence>
<organism evidence="5 6">
    <name type="scientific">Erpetoichthys calabaricus</name>
    <name type="common">Rope fish</name>
    <name type="synonym">Calamoichthys calabaricus</name>
    <dbReference type="NCBI Taxonomy" id="27687"/>
    <lineage>
        <taxon>Eukaryota</taxon>
        <taxon>Metazoa</taxon>
        <taxon>Chordata</taxon>
        <taxon>Craniata</taxon>
        <taxon>Vertebrata</taxon>
        <taxon>Euteleostomi</taxon>
        <taxon>Actinopterygii</taxon>
        <taxon>Polypteriformes</taxon>
        <taxon>Polypteridae</taxon>
        <taxon>Erpetoichthys</taxon>
    </lineage>
</organism>
<evidence type="ECO:0000313" key="6">
    <source>
        <dbReference type="Proteomes" id="UP000694620"/>
    </source>
</evidence>
<dbReference type="AlphaFoldDB" id="A0A8C4T6A9"/>
<dbReference type="GeneTree" id="ENSGT00390000018369"/>
<dbReference type="Pfam" id="PF07258">
    <property type="entry name" value="COMM_domain"/>
    <property type="match status" value="1"/>
</dbReference>
<name>A0A8C4T6A9_ERPCA</name>
<evidence type="ECO:0000256" key="1">
    <source>
        <dbReference type="ARBA" id="ARBA00039908"/>
    </source>
</evidence>
<dbReference type="OrthoDB" id="10251827at2759"/>
<dbReference type="CTD" id="170622"/>
<comment type="function">
    <text evidence="2">Scaffold protein in the commander complex that is essential for endosomal recycling of transmembrane cargos; the commander complex is composed of the CCC subcomplex and the retriever subcomplex. May modulate activity of cullin-RING E3 ubiquitin ligase (CRL) complexes. Down-regulates activation of NF-kappa-B. Inhibits TNF-induced NFKB1 activation.</text>
</comment>
<evidence type="ECO:0000259" key="4">
    <source>
        <dbReference type="PROSITE" id="PS51269"/>
    </source>
</evidence>
<feature type="domain" description="COMM" evidence="4">
    <location>
        <begin position="132"/>
        <end position="199"/>
    </location>
</feature>
<reference evidence="5" key="3">
    <citation type="submission" date="2025-09" db="UniProtKB">
        <authorList>
            <consortium name="Ensembl"/>
        </authorList>
    </citation>
    <scope>IDENTIFICATION</scope>
</reference>
<sequence>MAHAGVDSDFNNSVENIVKLPPDIFAETCQEVLRYLEGHSAGIDTAQLHDIYYKSGISFSLLDLEMIVNVILFAFRTASKNNFTAEQLVTYLGERNKKWSKSALQVIHKAWSEQGSTILAQGDPLKMFMVGQLVDLQWKLGMAVTSDTCRSLNYPYVCMTMKIASSSGHITSKSFEMTIPQFQNFHNQFKEIAAHLETV</sequence>
<keyword evidence="6" id="KW-1185">Reference proteome</keyword>
<dbReference type="GeneID" id="114650141"/>
<dbReference type="PANTHER" id="PTHR16231">
    <property type="entry name" value="COMM DOMAIN-CONTAINING PROTEIN 4-8 FAMILY MEMBER"/>
    <property type="match status" value="1"/>
</dbReference>
<dbReference type="GO" id="GO:0051059">
    <property type="term" value="F:NF-kappaB binding"/>
    <property type="evidence" value="ECO:0007669"/>
    <property type="project" value="TreeGrafter"/>
</dbReference>